<protein>
    <submittedName>
        <fullName evidence="3">Uncharacterized protein</fullName>
    </submittedName>
</protein>
<evidence type="ECO:0000313" key="3">
    <source>
        <dbReference type="EMBL" id="KAK1751863.1"/>
    </source>
</evidence>
<evidence type="ECO:0000256" key="1">
    <source>
        <dbReference type="SAM" id="MobiDB-lite"/>
    </source>
</evidence>
<keyword evidence="2" id="KW-0472">Membrane</keyword>
<feature type="region of interest" description="Disordered" evidence="1">
    <location>
        <begin position="80"/>
        <end position="106"/>
    </location>
</feature>
<evidence type="ECO:0000313" key="4">
    <source>
        <dbReference type="Proteomes" id="UP001239445"/>
    </source>
</evidence>
<feature type="transmembrane region" description="Helical" evidence="2">
    <location>
        <begin position="49"/>
        <end position="66"/>
    </location>
</feature>
<keyword evidence="4" id="KW-1185">Reference proteome</keyword>
<feature type="non-terminal residue" evidence="3">
    <location>
        <position position="106"/>
    </location>
</feature>
<accession>A0AAJ0B7K8</accession>
<feature type="compositionally biased region" description="Basic residues" evidence="1">
    <location>
        <begin position="86"/>
        <end position="97"/>
    </location>
</feature>
<organism evidence="3 4">
    <name type="scientific">Echria macrotheca</name>
    <dbReference type="NCBI Taxonomy" id="438768"/>
    <lineage>
        <taxon>Eukaryota</taxon>
        <taxon>Fungi</taxon>
        <taxon>Dikarya</taxon>
        <taxon>Ascomycota</taxon>
        <taxon>Pezizomycotina</taxon>
        <taxon>Sordariomycetes</taxon>
        <taxon>Sordariomycetidae</taxon>
        <taxon>Sordariales</taxon>
        <taxon>Schizotheciaceae</taxon>
        <taxon>Echria</taxon>
    </lineage>
</organism>
<keyword evidence="2" id="KW-0812">Transmembrane</keyword>
<dbReference type="AlphaFoldDB" id="A0AAJ0B7K8"/>
<dbReference type="Proteomes" id="UP001239445">
    <property type="component" value="Unassembled WGS sequence"/>
</dbReference>
<gene>
    <name evidence="3" type="ORF">QBC47DRAFT_391233</name>
</gene>
<proteinExistence type="predicted"/>
<feature type="transmembrane region" description="Helical" evidence="2">
    <location>
        <begin position="15"/>
        <end position="37"/>
    </location>
</feature>
<dbReference type="EMBL" id="MU839841">
    <property type="protein sequence ID" value="KAK1751863.1"/>
    <property type="molecule type" value="Genomic_DNA"/>
</dbReference>
<name>A0AAJ0B7K8_9PEZI</name>
<evidence type="ECO:0000256" key="2">
    <source>
        <dbReference type="SAM" id="Phobius"/>
    </source>
</evidence>
<keyword evidence="2" id="KW-1133">Transmembrane helix</keyword>
<reference evidence="3" key="1">
    <citation type="submission" date="2023-06" db="EMBL/GenBank/DDBJ databases">
        <title>Genome-scale phylogeny and comparative genomics of the fungal order Sordariales.</title>
        <authorList>
            <consortium name="Lawrence Berkeley National Laboratory"/>
            <person name="Hensen N."/>
            <person name="Bonometti L."/>
            <person name="Westerberg I."/>
            <person name="Brannstrom I.O."/>
            <person name="Guillou S."/>
            <person name="Cros-Aarteil S."/>
            <person name="Calhoun S."/>
            <person name="Haridas S."/>
            <person name="Kuo A."/>
            <person name="Mondo S."/>
            <person name="Pangilinan J."/>
            <person name="Riley R."/>
            <person name="Labutti K."/>
            <person name="Andreopoulos B."/>
            <person name="Lipzen A."/>
            <person name="Chen C."/>
            <person name="Yanf M."/>
            <person name="Daum C."/>
            <person name="Ng V."/>
            <person name="Clum A."/>
            <person name="Steindorff A."/>
            <person name="Ohm R."/>
            <person name="Martin F."/>
            <person name="Silar P."/>
            <person name="Natvig D."/>
            <person name="Lalanne C."/>
            <person name="Gautier V."/>
            <person name="Ament-Velasquez S.L."/>
            <person name="Kruys A."/>
            <person name="Hutchinson M.I."/>
            <person name="Powell A.J."/>
            <person name="Barry K."/>
            <person name="Miller A.N."/>
            <person name="Grigoriev I.V."/>
            <person name="Debuchy R."/>
            <person name="Gladieux P."/>
            <person name="Thoren M.H."/>
            <person name="Johannesson H."/>
        </authorList>
    </citation>
    <scope>NUCLEOTIDE SEQUENCE</scope>
    <source>
        <strain evidence="3">PSN4</strain>
    </source>
</reference>
<sequence>MGGPTDRPLGPTQDYSVPLSGFLVLGMWSGLFCHMLFGPLVPRRRGERCYVVASFLVMELCYRYLFTQYSPSRRLSLFRTGSRKDGGRRKERRRMRGIKYGDRDWL</sequence>
<comment type="caution">
    <text evidence="3">The sequence shown here is derived from an EMBL/GenBank/DDBJ whole genome shotgun (WGS) entry which is preliminary data.</text>
</comment>